<reference evidence="6" key="1">
    <citation type="submission" date="2019-06" db="EMBL/GenBank/DDBJ databases">
        <authorList>
            <person name="Deangelis K."/>
            <person name="Huntemann M."/>
            <person name="Clum A."/>
            <person name="Pillay M."/>
            <person name="Palaniappan K."/>
            <person name="Varghese N."/>
            <person name="Mikhailova N."/>
            <person name="Stamatis D."/>
            <person name="Reddy T."/>
            <person name="Daum C."/>
            <person name="Shapiro N."/>
            <person name="Ivanova N."/>
            <person name="Kyrpides N."/>
            <person name="Woyke T."/>
        </authorList>
    </citation>
    <scope>NUCLEOTIDE SEQUENCE [LARGE SCALE GENOMIC DNA]</scope>
    <source>
        <strain evidence="6">128R</strain>
    </source>
</reference>
<evidence type="ECO:0000256" key="4">
    <source>
        <dbReference type="ARBA" id="ARBA00023263"/>
    </source>
</evidence>
<reference evidence="6" key="2">
    <citation type="submission" date="2019-08" db="EMBL/GenBank/DDBJ databases">
        <title>Investigation of anaerobic lignin degradation for improved lignocellulosic biofuels.</title>
        <authorList>
            <person name="Deangelis K.PhD."/>
        </authorList>
    </citation>
    <scope>NUCLEOTIDE SEQUENCE [LARGE SCALE GENOMIC DNA]</scope>
    <source>
        <strain evidence="6">128R</strain>
    </source>
</reference>
<dbReference type="SUPFAM" id="SSF49401">
    <property type="entry name" value="Bacterial adhesins"/>
    <property type="match status" value="1"/>
</dbReference>
<dbReference type="GO" id="GO:0043709">
    <property type="term" value="P:cell adhesion involved in single-species biofilm formation"/>
    <property type="evidence" value="ECO:0007669"/>
    <property type="project" value="TreeGrafter"/>
</dbReference>
<dbReference type="PANTHER" id="PTHR33420">
    <property type="entry name" value="FIMBRIAL SUBUNIT ELFA-RELATED"/>
    <property type="match status" value="1"/>
</dbReference>
<dbReference type="InterPro" id="IPR036937">
    <property type="entry name" value="Adhesion_dom_fimbrial_sf"/>
</dbReference>
<keyword evidence="4" id="KW-0281">Fimbrium</keyword>
<evidence type="ECO:0000256" key="5">
    <source>
        <dbReference type="SAM" id="SignalP"/>
    </source>
</evidence>
<evidence type="ECO:0000256" key="2">
    <source>
        <dbReference type="ARBA" id="ARBA00006671"/>
    </source>
</evidence>
<dbReference type="InterPro" id="IPR008966">
    <property type="entry name" value="Adhesion_dom_sf"/>
</dbReference>
<comment type="similarity">
    <text evidence="2">Belongs to the fimbrial protein family.</text>
</comment>
<dbReference type="AlphaFoldDB" id="A0A542BPH0"/>
<dbReference type="PANTHER" id="PTHR33420:SF3">
    <property type="entry name" value="FIMBRIAL SUBUNIT ELFA"/>
    <property type="match status" value="1"/>
</dbReference>
<protein>
    <submittedName>
        <fullName evidence="6">Type 1 fimbria pilin</fullName>
    </submittedName>
</protein>
<comment type="subcellular location">
    <subcellularLocation>
        <location evidence="1">Fimbrium</location>
    </subcellularLocation>
</comment>
<name>A0A542BPH0_SERFO</name>
<dbReference type="GO" id="GO:0009289">
    <property type="term" value="C:pilus"/>
    <property type="evidence" value="ECO:0007669"/>
    <property type="project" value="UniProtKB-SubCell"/>
</dbReference>
<comment type="caution">
    <text evidence="6">The sequence shown here is derived from an EMBL/GenBank/DDBJ whole genome shotgun (WGS) entry which is preliminary data.</text>
</comment>
<sequence>MARLTKHLSSCFLLMLSGISAGQAATTEMKATIVDGNCQVAVDTPTVTFDNRDVSQFSSGTAAILPLNVNLNCEGMQGNAPSLTVSGESSQLSDNRLFRAASSTAEFVGFMLKKGVLNNLSDFYNATGTVAPGDTVALTQDDGNFMQPFSVGLVQGAGDPPLKPGAVTAKITFAFIFP</sequence>
<dbReference type="Gene3D" id="2.60.40.1090">
    <property type="entry name" value="Fimbrial-type adhesion domain"/>
    <property type="match status" value="1"/>
</dbReference>
<feature type="signal peptide" evidence="5">
    <location>
        <begin position="1"/>
        <end position="24"/>
    </location>
</feature>
<dbReference type="InterPro" id="IPR050263">
    <property type="entry name" value="Bact_Fimbrial_Adh_Pro"/>
</dbReference>
<keyword evidence="3 5" id="KW-0732">Signal</keyword>
<dbReference type="EMBL" id="VISQ01000001">
    <property type="protein sequence ID" value="TVZ71994.1"/>
    <property type="molecule type" value="Genomic_DNA"/>
</dbReference>
<evidence type="ECO:0000256" key="1">
    <source>
        <dbReference type="ARBA" id="ARBA00004561"/>
    </source>
</evidence>
<evidence type="ECO:0000313" key="6">
    <source>
        <dbReference type="EMBL" id="TVZ71994.1"/>
    </source>
</evidence>
<organism evidence="6">
    <name type="scientific">Serratia fonticola</name>
    <dbReference type="NCBI Taxonomy" id="47917"/>
    <lineage>
        <taxon>Bacteria</taxon>
        <taxon>Pseudomonadati</taxon>
        <taxon>Pseudomonadota</taxon>
        <taxon>Gammaproteobacteria</taxon>
        <taxon>Enterobacterales</taxon>
        <taxon>Yersiniaceae</taxon>
        <taxon>Serratia</taxon>
    </lineage>
</organism>
<feature type="chain" id="PRO_5021864136" evidence="5">
    <location>
        <begin position="25"/>
        <end position="178"/>
    </location>
</feature>
<accession>A0A542BPH0</accession>
<proteinExistence type="inferred from homology"/>
<gene>
    <name evidence="6" type="ORF">FHU10_4655</name>
</gene>
<evidence type="ECO:0000256" key="3">
    <source>
        <dbReference type="ARBA" id="ARBA00022729"/>
    </source>
</evidence>